<feature type="region of interest" description="Disordered" evidence="1">
    <location>
        <begin position="305"/>
        <end position="326"/>
    </location>
</feature>
<feature type="domain" description="Flagellar hook-length control protein-like C-terminal" evidence="2">
    <location>
        <begin position="233"/>
        <end position="310"/>
    </location>
</feature>
<name>A0A1L9P022_9RHOB</name>
<dbReference type="CDD" id="cd17470">
    <property type="entry name" value="T3SS_Flik_C"/>
    <property type="match status" value="1"/>
</dbReference>
<evidence type="ECO:0000313" key="4">
    <source>
        <dbReference type="Proteomes" id="UP000184514"/>
    </source>
</evidence>
<feature type="compositionally biased region" description="Basic and acidic residues" evidence="1">
    <location>
        <begin position="311"/>
        <end position="326"/>
    </location>
</feature>
<dbReference type="AlphaFoldDB" id="A0A1L9P022"/>
<evidence type="ECO:0000313" key="3">
    <source>
        <dbReference type="EMBL" id="OJI94841.1"/>
    </source>
</evidence>
<feature type="region of interest" description="Disordered" evidence="1">
    <location>
        <begin position="92"/>
        <end position="119"/>
    </location>
</feature>
<dbReference type="Gene3D" id="3.30.750.140">
    <property type="match status" value="1"/>
</dbReference>
<reference evidence="3 4" key="1">
    <citation type="submission" date="2016-10" db="EMBL/GenBank/DDBJ databases">
        <title>Genome sequence of Planktotalea frisia SH6-1.</title>
        <authorList>
            <person name="Poehlein A."/>
            <person name="Bakenhus I."/>
            <person name="Voget S."/>
            <person name="Brinkhoff T."/>
            <person name="Simon M."/>
        </authorList>
    </citation>
    <scope>NUCLEOTIDE SEQUENCE [LARGE SCALE GENOMIC DNA]</scope>
    <source>
        <strain evidence="3 4">SH6-1</strain>
    </source>
</reference>
<sequence>MSPEPRELELTKNVATNAQPEISAQQIAIEGKASIPLDQSLETKPSVLTNFSSEHSEKPPKEQTTSQINPLPNSVSQVLIDAVPRLVPGRSTLPATTETLRDAQPLGSLLPTSPTSSRTGEAIFQSSLSTRMEQIPETQTTASSSMLATKPTVAQKNAAFRNPPVNSLVASSFESLEKPLEPQAGEHNSAPDATLGLQSQGPVQLTAHTPTASNPTIQTTSLNNLAQVVDATVSLRDNVGKIDVALKPEDLGRLAIKFEQTANGTQIIFSAERPETQDLMRGQMDFLHQQFKSLGHENLTFAFTSSQDQTHSQKGDATHTETLPPKETEILLSVKQSVSNGLDIRI</sequence>
<gene>
    <name evidence="3" type="ORF">PFRI_08730</name>
</gene>
<dbReference type="STRING" id="696762.PFRI_08730"/>
<dbReference type="EMBL" id="MLCB01000079">
    <property type="protein sequence ID" value="OJI94841.1"/>
    <property type="molecule type" value="Genomic_DNA"/>
</dbReference>
<dbReference type="Proteomes" id="UP000184514">
    <property type="component" value="Unassembled WGS sequence"/>
</dbReference>
<keyword evidence="3" id="KW-0966">Cell projection</keyword>
<dbReference type="InterPro" id="IPR038610">
    <property type="entry name" value="FliK-like_C_sf"/>
</dbReference>
<feature type="compositionally biased region" description="Polar residues" evidence="1">
    <location>
        <begin position="40"/>
        <end position="53"/>
    </location>
</feature>
<keyword evidence="3" id="KW-0969">Cilium</keyword>
<feature type="region of interest" description="Disordered" evidence="1">
    <location>
        <begin position="35"/>
        <end position="70"/>
    </location>
</feature>
<dbReference type="InterPro" id="IPR021136">
    <property type="entry name" value="Flagellar_hook_control-like_C"/>
</dbReference>
<evidence type="ECO:0000259" key="2">
    <source>
        <dbReference type="Pfam" id="PF02120"/>
    </source>
</evidence>
<keyword evidence="4" id="KW-1185">Reference proteome</keyword>
<proteinExistence type="predicted"/>
<keyword evidence="3" id="KW-0282">Flagellum</keyword>
<comment type="caution">
    <text evidence="3">The sequence shown here is derived from an EMBL/GenBank/DDBJ whole genome shotgun (WGS) entry which is preliminary data.</text>
</comment>
<organism evidence="3 4">
    <name type="scientific">Planktotalea frisia</name>
    <dbReference type="NCBI Taxonomy" id="696762"/>
    <lineage>
        <taxon>Bacteria</taxon>
        <taxon>Pseudomonadati</taxon>
        <taxon>Pseudomonadota</taxon>
        <taxon>Alphaproteobacteria</taxon>
        <taxon>Rhodobacterales</taxon>
        <taxon>Paracoccaceae</taxon>
        <taxon>Planktotalea</taxon>
    </lineage>
</organism>
<evidence type="ECO:0000256" key="1">
    <source>
        <dbReference type="SAM" id="MobiDB-lite"/>
    </source>
</evidence>
<feature type="compositionally biased region" description="Low complexity" evidence="1">
    <location>
        <begin position="105"/>
        <end position="119"/>
    </location>
</feature>
<accession>A0A1L9P022</accession>
<protein>
    <submittedName>
        <fullName evidence="3">Flagellar hook-length control protein FliK</fullName>
    </submittedName>
</protein>
<dbReference type="Pfam" id="PF02120">
    <property type="entry name" value="Flg_hook"/>
    <property type="match status" value="1"/>
</dbReference>